<keyword evidence="3 4" id="KW-0648">Protein biosynthesis</keyword>
<evidence type="ECO:0000256" key="1">
    <source>
        <dbReference type="ARBA" id="ARBA00010939"/>
    </source>
</evidence>
<reference evidence="7 8" key="1">
    <citation type="submission" date="2014-01" db="EMBL/GenBank/DDBJ databases">
        <title>Plasmidome dynamics in the species complex Clostridium novyi sensu lato converts strains of independent lineages into distinctly different pathogens.</title>
        <authorList>
            <person name="Skarin H."/>
            <person name="Segerman B."/>
        </authorList>
    </citation>
    <scope>NUCLEOTIDE SEQUENCE [LARGE SCALE GENOMIC DNA]</scope>
    <source>
        <strain evidence="7 8">4552</strain>
    </source>
</reference>
<evidence type="ECO:0000256" key="2">
    <source>
        <dbReference type="ARBA" id="ARBA00022540"/>
    </source>
</evidence>
<evidence type="ECO:0000256" key="3">
    <source>
        <dbReference type="ARBA" id="ARBA00022917"/>
    </source>
</evidence>
<dbReference type="GO" id="GO:0019843">
    <property type="term" value="F:rRNA binding"/>
    <property type="evidence" value="ECO:0007669"/>
    <property type="project" value="UniProtKB-UniRule"/>
</dbReference>
<proteinExistence type="inferred from homology"/>
<dbReference type="SMR" id="A0A0A0I8B8"/>
<dbReference type="Pfam" id="PF01176">
    <property type="entry name" value="eIF-1a"/>
    <property type="match status" value="1"/>
</dbReference>
<evidence type="ECO:0000256" key="5">
    <source>
        <dbReference type="NCBIfam" id="TIGR00008"/>
    </source>
</evidence>
<organism evidence="7 8">
    <name type="scientific">Clostridium novyi A str. 4552</name>
    <dbReference type="NCBI Taxonomy" id="1444289"/>
    <lineage>
        <taxon>Bacteria</taxon>
        <taxon>Bacillati</taxon>
        <taxon>Bacillota</taxon>
        <taxon>Clostridia</taxon>
        <taxon>Eubacteriales</taxon>
        <taxon>Clostridiaceae</taxon>
        <taxon>Clostridium</taxon>
    </lineage>
</organism>
<evidence type="ECO:0000313" key="8">
    <source>
        <dbReference type="Proteomes" id="UP000030012"/>
    </source>
</evidence>
<dbReference type="EMBL" id="JENJ01000030">
    <property type="protein sequence ID" value="KGM95900.1"/>
    <property type="molecule type" value="Genomic_DNA"/>
</dbReference>
<comment type="caution">
    <text evidence="7">The sequence shown here is derived from an EMBL/GenBank/DDBJ whole genome shotgun (WGS) entry which is preliminary data.</text>
</comment>
<dbReference type="NCBIfam" id="TIGR00008">
    <property type="entry name" value="infA"/>
    <property type="match status" value="1"/>
</dbReference>
<dbReference type="FunFam" id="2.40.50.140:FF:000002">
    <property type="entry name" value="Translation initiation factor IF-1"/>
    <property type="match status" value="1"/>
</dbReference>
<dbReference type="OrthoDB" id="9803250at2"/>
<gene>
    <name evidence="4" type="primary">infA</name>
    <name evidence="7" type="ORF">Z968_07905</name>
</gene>
<dbReference type="Gene3D" id="2.40.50.140">
    <property type="entry name" value="Nucleic acid-binding proteins"/>
    <property type="match status" value="1"/>
</dbReference>
<dbReference type="PANTHER" id="PTHR33370:SF1">
    <property type="entry name" value="TRANSLATION INITIATION FACTOR IF-1, CHLOROPLASTIC"/>
    <property type="match status" value="1"/>
</dbReference>
<dbReference type="InterPro" id="IPR012340">
    <property type="entry name" value="NA-bd_OB-fold"/>
</dbReference>
<evidence type="ECO:0000259" key="6">
    <source>
        <dbReference type="PROSITE" id="PS50832"/>
    </source>
</evidence>
<evidence type="ECO:0000256" key="4">
    <source>
        <dbReference type="HAMAP-Rule" id="MF_00075"/>
    </source>
</evidence>
<dbReference type="RefSeq" id="WP_003367774.1">
    <property type="nucleotide sequence ID" value="NZ_JENJ01000030.1"/>
</dbReference>
<dbReference type="GO" id="GO:0005829">
    <property type="term" value="C:cytosol"/>
    <property type="evidence" value="ECO:0007669"/>
    <property type="project" value="TreeGrafter"/>
</dbReference>
<dbReference type="SUPFAM" id="SSF50249">
    <property type="entry name" value="Nucleic acid-binding proteins"/>
    <property type="match status" value="1"/>
</dbReference>
<dbReference type="Proteomes" id="UP000030012">
    <property type="component" value="Unassembled WGS sequence"/>
</dbReference>
<name>A0A0A0I8B8_CLONO</name>
<protein>
    <recommendedName>
        <fullName evidence="4 5">Translation initiation factor IF-1</fullName>
    </recommendedName>
</protein>
<comment type="subunit">
    <text evidence="4">Component of the 30S ribosomal translation pre-initiation complex which assembles on the 30S ribosome in the order IF-2 and IF-3, IF-1 and N-formylmethionyl-tRNA(fMet); mRNA recruitment can occur at any time during PIC assembly.</text>
</comment>
<keyword evidence="4" id="KW-0963">Cytoplasm</keyword>
<dbReference type="AlphaFoldDB" id="A0A0A0I8B8"/>
<accession>A0A0A0I8B8</accession>
<comment type="subcellular location">
    <subcellularLocation>
        <location evidence="4">Cytoplasm</location>
    </subcellularLocation>
</comment>
<feature type="domain" description="S1-like" evidence="6">
    <location>
        <begin position="1"/>
        <end position="72"/>
    </location>
</feature>
<evidence type="ECO:0000313" key="7">
    <source>
        <dbReference type="EMBL" id="KGM95900.1"/>
    </source>
</evidence>
<comment type="function">
    <text evidence="4">One of the essential components for the initiation of protein synthesis. Stabilizes the binding of IF-2 and IF-3 on the 30S subunit to which N-formylmethionyl-tRNA(fMet) subsequently binds. Helps modulate mRNA selection, yielding the 30S pre-initiation complex (PIC). Upon addition of the 50S ribosomal subunit IF-1, IF-2 and IF-3 are released leaving the mature 70S translation initiation complex.</text>
</comment>
<dbReference type="GO" id="GO:0043022">
    <property type="term" value="F:ribosome binding"/>
    <property type="evidence" value="ECO:0007669"/>
    <property type="project" value="UniProtKB-UniRule"/>
</dbReference>
<dbReference type="CDD" id="cd04451">
    <property type="entry name" value="S1_IF1"/>
    <property type="match status" value="1"/>
</dbReference>
<dbReference type="GO" id="GO:0003743">
    <property type="term" value="F:translation initiation factor activity"/>
    <property type="evidence" value="ECO:0007669"/>
    <property type="project" value="UniProtKB-UniRule"/>
</dbReference>
<comment type="similarity">
    <text evidence="1 4">Belongs to the IF-1 family.</text>
</comment>
<sequence length="72" mass="8101">MSKDDVIEMQGTVLEALPNAMFQIQLESGQTILGHVSGKLRMNFIRILPGDKVTVELSPYDLSRGRITWRAK</sequence>
<dbReference type="PANTHER" id="PTHR33370">
    <property type="entry name" value="TRANSLATION INITIATION FACTOR IF-1, CHLOROPLASTIC"/>
    <property type="match status" value="1"/>
</dbReference>
<dbReference type="InterPro" id="IPR006196">
    <property type="entry name" value="RNA-binding_domain_S1_IF1"/>
</dbReference>
<dbReference type="HAMAP" id="MF_00075">
    <property type="entry name" value="IF_1"/>
    <property type="match status" value="1"/>
</dbReference>
<dbReference type="InterPro" id="IPR004368">
    <property type="entry name" value="TIF_IF1"/>
</dbReference>
<keyword evidence="4" id="KW-0699">rRNA-binding</keyword>
<dbReference type="PROSITE" id="PS50832">
    <property type="entry name" value="S1_IF1_TYPE"/>
    <property type="match status" value="1"/>
</dbReference>
<keyword evidence="4" id="KW-0694">RNA-binding</keyword>
<keyword evidence="2 4" id="KW-0396">Initiation factor</keyword>